<keyword evidence="5 12" id="KW-0863">Zinc-finger</keyword>
<evidence type="ECO:0000256" key="5">
    <source>
        <dbReference type="ARBA" id="ARBA00022771"/>
    </source>
</evidence>
<evidence type="ECO:0000256" key="3">
    <source>
        <dbReference type="ARBA" id="ARBA00022679"/>
    </source>
</evidence>
<dbReference type="Gene3D" id="1.20.1020.10">
    <property type="entry name" value="TAZ domain"/>
    <property type="match status" value="1"/>
</dbReference>
<dbReference type="GO" id="GO:0045944">
    <property type="term" value="P:positive regulation of transcription by RNA polymerase II"/>
    <property type="evidence" value="ECO:0007669"/>
    <property type="project" value="TreeGrafter"/>
</dbReference>
<dbReference type="InterPro" id="IPR000197">
    <property type="entry name" value="Znf_TAZ"/>
</dbReference>
<comment type="subcellular location">
    <subcellularLocation>
        <location evidence="1">Nucleus</location>
    </subcellularLocation>
</comment>
<protein>
    <recommendedName>
        <fullName evidence="2">histone acetyltransferase</fullName>
        <ecNumber evidence="2">2.3.1.48</ecNumber>
    </recommendedName>
</protein>
<dbReference type="PANTHER" id="PTHR13808">
    <property type="entry name" value="CBP/P300-RELATED"/>
    <property type="match status" value="1"/>
</dbReference>
<evidence type="ECO:0000256" key="4">
    <source>
        <dbReference type="ARBA" id="ARBA00022723"/>
    </source>
</evidence>
<evidence type="ECO:0000256" key="9">
    <source>
        <dbReference type="ARBA" id="ARBA00023163"/>
    </source>
</evidence>
<dbReference type="GO" id="GO:0003713">
    <property type="term" value="F:transcription coactivator activity"/>
    <property type="evidence" value="ECO:0007669"/>
    <property type="project" value="TreeGrafter"/>
</dbReference>
<dbReference type="SUPFAM" id="SSF57933">
    <property type="entry name" value="TAZ domain"/>
    <property type="match status" value="1"/>
</dbReference>
<evidence type="ECO:0000256" key="8">
    <source>
        <dbReference type="ARBA" id="ARBA00023015"/>
    </source>
</evidence>
<organism evidence="15 16">
    <name type="scientific">Caenorhabditis nigoni</name>
    <dbReference type="NCBI Taxonomy" id="1611254"/>
    <lineage>
        <taxon>Eukaryota</taxon>
        <taxon>Metazoa</taxon>
        <taxon>Ecdysozoa</taxon>
        <taxon>Nematoda</taxon>
        <taxon>Chromadorea</taxon>
        <taxon>Rhabditida</taxon>
        <taxon>Rhabditina</taxon>
        <taxon>Rhabditomorpha</taxon>
        <taxon>Rhabditoidea</taxon>
        <taxon>Rhabditidae</taxon>
        <taxon>Peloderinae</taxon>
        <taxon>Caenorhabditis</taxon>
    </lineage>
</organism>
<keyword evidence="3" id="KW-0808">Transferase</keyword>
<dbReference type="Pfam" id="PF02135">
    <property type="entry name" value="zf-TAZ"/>
    <property type="match status" value="1"/>
</dbReference>
<proteinExistence type="predicted"/>
<dbReference type="PANTHER" id="PTHR13808:SF1">
    <property type="entry name" value="HISTONE ACETYLTRANSFERASE"/>
    <property type="match status" value="1"/>
</dbReference>
<evidence type="ECO:0000256" key="6">
    <source>
        <dbReference type="ARBA" id="ARBA00022833"/>
    </source>
</evidence>
<dbReference type="EMBL" id="PDUG01000003">
    <property type="protein sequence ID" value="PIC41080.1"/>
    <property type="molecule type" value="Genomic_DNA"/>
</dbReference>
<evidence type="ECO:0000259" key="14">
    <source>
        <dbReference type="PROSITE" id="PS50134"/>
    </source>
</evidence>
<dbReference type="EC" id="2.3.1.48" evidence="2"/>
<evidence type="ECO:0000256" key="12">
    <source>
        <dbReference type="PROSITE-ProRule" id="PRU00203"/>
    </source>
</evidence>
<feature type="compositionally biased region" description="Polar residues" evidence="13">
    <location>
        <begin position="1"/>
        <end position="10"/>
    </location>
</feature>
<gene>
    <name evidence="15" type="primary">Cni-ZK1010.10</name>
    <name evidence="15" type="synonym">Cnig_chr_III.g8616</name>
    <name evidence="15" type="ORF">B9Z55_008616</name>
</gene>
<dbReference type="AlphaFoldDB" id="A0A2G5UNK1"/>
<feature type="compositionally biased region" description="Acidic residues" evidence="13">
    <location>
        <begin position="12"/>
        <end position="47"/>
    </location>
</feature>
<evidence type="ECO:0000256" key="13">
    <source>
        <dbReference type="SAM" id="MobiDB-lite"/>
    </source>
</evidence>
<evidence type="ECO:0000256" key="1">
    <source>
        <dbReference type="ARBA" id="ARBA00004123"/>
    </source>
</evidence>
<keyword evidence="6 12" id="KW-0862">Zinc</keyword>
<dbReference type="InterPro" id="IPR035898">
    <property type="entry name" value="TAZ_dom_sf"/>
</dbReference>
<keyword evidence="7" id="KW-0156">Chromatin regulator</keyword>
<evidence type="ECO:0000256" key="11">
    <source>
        <dbReference type="ARBA" id="ARBA00048017"/>
    </source>
</evidence>
<dbReference type="SMART" id="SM00551">
    <property type="entry name" value="ZnF_TAZ"/>
    <property type="match status" value="1"/>
</dbReference>
<dbReference type="GO" id="GO:0008270">
    <property type="term" value="F:zinc ion binding"/>
    <property type="evidence" value="ECO:0007669"/>
    <property type="project" value="UniProtKB-KW"/>
</dbReference>
<dbReference type="GO" id="GO:0031490">
    <property type="term" value="F:chromatin DNA binding"/>
    <property type="evidence" value="ECO:0007669"/>
    <property type="project" value="TreeGrafter"/>
</dbReference>
<keyword evidence="9" id="KW-0804">Transcription</keyword>
<comment type="catalytic activity">
    <reaction evidence="11">
        <text>L-lysyl-[protein] + acetyl-CoA = N(6)-acetyl-L-lysyl-[protein] + CoA + H(+)</text>
        <dbReference type="Rhea" id="RHEA:45948"/>
        <dbReference type="Rhea" id="RHEA-COMP:9752"/>
        <dbReference type="Rhea" id="RHEA-COMP:10731"/>
        <dbReference type="ChEBI" id="CHEBI:15378"/>
        <dbReference type="ChEBI" id="CHEBI:29969"/>
        <dbReference type="ChEBI" id="CHEBI:57287"/>
        <dbReference type="ChEBI" id="CHEBI:57288"/>
        <dbReference type="ChEBI" id="CHEBI:61930"/>
        <dbReference type="EC" id="2.3.1.48"/>
    </reaction>
</comment>
<sequence>MLPDSPSSNGYDPEEMEDEEWDEEDWAMINETEEDEVTTTSDDADDYDDGLRSQWERLIGRGRVDATENFFQHAADCYLPAGVCYDWCDETRRFLIHMGKCTKRRTDGCPRCQKQVAMLVFHSKFCERDYCRIPFCRMIKEAIKCYPPDSWYMTDLDHLTHRVLRRLQDLSPLRQTLEEEEGEAEAAGSSGIDWTLCPDKQVEEISSSTSD</sequence>
<dbReference type="OrthoDB" id="5870280at2759"/>
<keyword evidence="4 12" id="KW-0479">Metal-binding</keyword>
<keyword evidence="16" id="KW-1185">Reference proteome</keyword>
<dbReference type="Proteomes" id="UP000230233">
    <property type="component" value="Chromosome III"/>
</dbReference>
<dbReference type="PROSITE" id="PS50134">
    <property type="entry name" value="ZF_TAZ"/>
    <property type="match status" value="1"/>
</dbReference>
<evidence type="ECO:0000256" key="2">
    <source>
        <dbReference type="ARBA" id="ARBA00013184"/>
    </source>
</evidence>
<feature type="domain" description="TAZ-type" evidence="14">
    <location>
        <begin position="52"/>
        <end position="139"/>
    </location>
</feature>
<keyword evidence="10" id="KW-0539">Nucleus</keyword>
<evidence type="ECO:0000256" key="7">
    <source>
        <dbReference type="ARBA" id="ARBA00022853"/>
    </source>
</evidence>
<evidence type="ECO:0000313" key="15">
    <source>
        <dbReference type="EMBL" id="PIC41080.1"/>
    </source>
</evidence>
<dbReference type="InterPro" id="IPR013178">
    <property type="entry name" value="Histone_AcTrfase_Rtt109/CBP"/>
</dbReference>
<feature type="zinc finger region" description="TAZ-type" evidence="12">
    <location>
        <begin position="52"/>
        <end position="139"/>
    </location>
</feature>
<reference evidence="16" key="1">
    <citation type="submission" date="2017-10" db="EMBL/GenBank/DDBJ databases">
        <title>Rapid genome shrinkage in a self-fertile nematode reveals novel sperm competition proteins.</title>
        <authorList>
            <person name="Yin D."/>
            <person name="Schwarz E.M."/>
            <person name="Thomas C.G."/>
            <person name="Felde R.L."/>
            <person name="Korf I.F."/>
            <person name="Cutter A.D."/>
            <person name="Schartner C.M."/>
            <person name="Ralston E.J."/>
            <person name="Meyer B.J."/>
            <person name="Haag E.S."/>
        </authorList>
    </citation>
    <scope>NUCLEOTIDE SEQUENCE [LARGE SCALE GENOMIC DNA]</scope>
    <source>
        <strain evidence="16">JU1422</strain>
    </source>
</reference>
<feature type="region of interest" description="Disordered" evidence="13">
    <location>
        <begin position="179"/>
        <end position="211"/>
    </location>
</feature>
<dbReference type="GO" id="GO:0005634">
    <property type="term" value="C:nucleus"/>
    <property type="evidence" value="ECO:0007669"/>
    <property type="project" value="UniProtKB-SubCell"/>
</dbReference>
<evidence type="ECO:0000256" key="10">
    <source>
        <dbReference type="ARBA" id="ARBA00023242"/>
    </source>
</evidence>
<keyword evidence="8" id="KW-0805">Transcription regulation</keyword>
<dbReference type="GO" id="GO:0004402">
    <property type="term" value="F:histone acetyltransferase activity"/>
    <property type="evidence" value="ECO:0007669"/>
    <property type="project" value="InterPro"/>
</dbReference>
<name>A0A2G5UNK1_9PELO</name>
<evidence type="ECO:0000313" key="16">
    <source>
        <dbReference type="Proteomes" id="UP000230233"/>
    </source>
</evidence>
<accession>A0A2G5UNK1</accession>
<dbReference type="STRING" id="1611254.A0A2G5UNK1"/>
<feature type="region of interest" description="Disordered" evidence="13">
    <location>
        <begin position="1"/>
        <end position="47"/>
    </location>
</feature>
<comment type="caution">
    <text evidence="15">The sequence shown here is derived from an EMBL/GenBank/DDBJ whole genome shotgun (WGS) entry which is preliminary data.</text>
</comment>
<dbReference type="GO" id="GO:0000123">
    <property type="term" value="C:histone acetyltransferase complex"/>
    <property type="evidence" value="ECO:0007669"/>
    <property type="project" value="TreeGrafter"/>
</dbReference>
<dbReference type="GO" id="GO:0005667">
    <property type="term" value="C:transcription regulator complex"/>
    <property type="evidence" value="ECO:0007669"/>
    <property type="project" value="TreeGrafter"/>
</dbReference>